<comment type="caution">
    <text evidence="2">The sequence shown here is derived from an EMBL/GenBank/DDBJ whole genome shotgun (WGS) entry which is preliminary data.</text>
</comment>
<proteinExistence type="predicted"/>
<dbReference type="PROSITE" id="PS00198">
    <property type="entry name" value="4FE4S_FER_1"/>
    <property type="match status" value="1"/>
</dbReference>
<evidence type="ECO:0000313" key="3">
    <source>
        <dbReference type="Proteomes" id="UP001168338"/>
    </source>
</evidence>
<dbReference type="SUPFAM" id="SSF54862">
    <property type="entry name" value="4Fe-4S ferredoxins"/>
    <property type="match status" value="1"/>
</dbReference>
<dbReference type="PROSITE" id="PS51379">
    <property type="entry name" value="4FE4S_FER_2"/>
    <property type="match status" value="1"/>
</dbReference>
<dbReference type="InterPro" id="IPR029039">
    <property type="entry name" value="Flavoprotein-like_sf"/>
</dbReference>
<organism evidence="2 3">
    <name type="scientific">Methanoculleus frigidifontis</name>
    <dbReference type="NCBI Taxonomy" id="2584085"/>
    <lineage>
        <taxon>Archaea</taxon>
        <taxon>Methanobacteriati</taxon>
        <taxon>Methanobacteriota</taxon>
        <taxon>Stenosarchaea group</taxon>
        <taxon>Methanomicrobia</taxon>
        <taxon>Methanomicrobiales</taxon>
        <taxon>Methanomicrobiaceae</taxon>
        <taxon>Methanoculleus</taxon>
    </lineage>
</organism>
<dbReference type="NCBIfam" id="NF038196">
    <property type="entry name" value="ferrodoxin_EFR1"/>
    <property type="match status" value="1"/>
</dbReference>
<accession>A0ABT8M5Z6</accession>
<evidence type="ECO:0000259" key="1">
    <source>
        <dbReference type="PROSITE" id="PS51379"/>
    </source>
</evidence>
<dbReference type="Gene3D" id="3.40.50.360">
    <property type="match status" value="1"/>
</dbReference>
<gene>
    <name evidence="2" type="ORF">FGU65_00280</name>
</gene>
<name>A0ABT8M5Z6_9EURY</name>
<protein>
    <submittedName>
        <fullName evidence="2">4Fe-4S ferredoxin</fullName>
    </submittedName>
</protein>
<reference evidence="2" key="1">
    <citation type="submission" date="2019-05" db="EMBL/GenBank/DDBJ databases">
        <title>Methanoculleus sp. FWC-SCC1, a methanogenic archaeon isolated from deep marine cold seep.</title>
        <authorList>
            <person name="Chen Y.-W."/>
            <person name="Chen S.-C."/>
            <person name="Teng N.-H."/>
            <person name="Lai M.-C."/>
        </authorList>
    </citation>
    <scope>NUCLEOTIDE SEQUENCE</scope>
    <source>
        <strain evidence="2">FWC-SCC1</strain>
    </source>
</reference>
<sequence>MKTAIYYFTGTGNSLAAAQRIAADLGDAVLIPIASLQSTSGEITPQADRVGIVCPVYDCGVPVMVAEFAARLDLSRAAYTFAIVTMGGMGVSALHQLNGIFRERQGRGLDAGFAVRMPGNFPPLYRPPAGKKCDRTLAAADERLGAIAEAIGCGRAVPPRFAPFSTLAKAISYGSFAKSVHEADKDFSVSDACTGCGTCARVCPAGNITLERGRPAWNHRCELCCACLHFCPVEAIQLHVMRGTEGRGRYRHPDLTVADMRVQREGGTF</sequence>
<dbReference type="InterPro" id="IPR017896">
    <property type="entry name" value="4Fe4S_Fe-S-bd"/>
</dbReference>
<dbReference type="Pfam" id="PF00037">
    <property type="entry name" value="Fer4"/>
    <property type="match status" value="1"/>
</dbReference>
<dbReference type="EMBL" id="VCYH01000001">
    <property type="protein sequence ID" value="MDN7023348.1"/>
    <property type="molecule type" value="Genomic_DNA"/>
</dbReference>
<dbReference type="SUPFAM" id="SSF52218">
    <property type="entry name" value="Flavoproteins"/>
    <property type="match status" value="1"/>
</dbReference>
<keyword evidence="3" id="KW-1185">Reference proteome</keyword>
<dbReference type="InterPro" id="IPR047964">
    <property type="entry name" value="EFR1-like"/>
</dbReference>
<dbReference type="InterPro" id="IPR017900">
    <property type="entry name" value="4Fe4S_Fe_S_CS"/>
</dbReference>
<evidence type="ECO:0000313" key="2">
    <source>
        <dbReference type="EMBL" id="MDN7023348.1"/>
    </source>
</evidence>
<dbReference type="Proteomes" id="UP001168338">
    <property type="component" value="Unassembled WGS sequence"/>
</dbReference>
<dbReference type="Gene3D" id="3.30.70.20">
    <property type="match status" value="1"/>
</dbReference>
<feature type="domain" description="4Fe-4S ferredoxin-type" evidence="1">
    <location>
        <begin position="184"/>
        <end position="213"/>
    </location>
</feature>